<dbReference type="InterPro" id="IPR013783">
    <property type="entry name" value="Ig-like_fold"/>
</dbReference>
<evidence type="ECO:0000256" key="4">
    <source>
        <dbReference type="ARBA" id="ARBA00022801"/>
    </source>
</evidence>
<dbReference type="PATRIC" id="fig|1513271.3.peg.2523"/>
<dbReference type="PROSITE" id="PS00608">
    <property type="entry name" value="GLYCOSYL_HYDROL_F2_2"/>
    <property type="match status" value="1"/>
</dbReference>
<dbReference type="InterPro" id="IPR006102">
    <property type="entry name" value="Ig-like_GH2"/>
</dbReference>
<dbReference type="PROSITE" id="PS00719">
    <property type="entry name" value="GLYCOSYL_HYDROL_F2_1"/>
    <property type="match status" value="1"/>
</dbReference>
<keyword evidence="5 7" id="KW-0326">Glycosidase</keyword>
<sequence length="1060" mass="119779">MKDWENPAIIGINRLPTRANPYSYDTATDALTLDRENALMHSLNGQWQYRYQEDDEKIDQTFVNPDFDTSSWATIPVPSNIELFGLGIPYYTNTQLPFYSNHNSSLPDTSPLITRANPVTSYTREFELPANFAEKDVILHFGGVDSAFYVWVNGTKVGYSQGSRLPAEFDVTSFVKPGKNKIALQVMRWSDGSYLEGQDMWKISGIHREVLLLARPKVAIRDYFAKPKLADDYQSAKLEIRPFLTVSNNKALKDWQLSAELFDANKQVVSSQTIAADQVMEAYPQREIIQFDLLSLAVQQPKLWSAETPNLYTLVLTLKDANGKVIEAKSNQVGFRDVRIDKATGKLLVNGKSIKIMGVNRHDHHATRGKALTRADILHDVLLMKKFNLNAVRTSHYPNDPYLLELADQYGLYVMDEANVESHFFGGQMSNQPQWLAAIMDRIVRMVERDKNHPSIISWSLGNESGMGPAHAAAAGWIHDYDSSRFVHYEGAQGQPEHTDFIQPPRGWYWVPEKLDNLGRLTPMANPTDPTYVDVVSRMYPSVEHLRGLADSPYIKRPILMCEYDHAMGNSLGNMDEFWDLIWARDNLIGGFIWDWMDQGLEHKTADGVKFLAYGGDFGDVPNSGAFNQNGIVDAYGNATPELWQTKYIFQPVKISAVNIAAGEINLQSRLFHSNLNQYELRYQVLEDGEAIHQGRLAAPSIAPGENKTVFVPLTKRGYLPNKQYWLNISLHLKSDKLWAKAGFEVAKEQFLLKDKQIPTSAKSFSNLPTAGLTINDNAAEFIIENQHAKWRINKESGLLEQFVYQNNQIMTKPLSLNFWRPQTDNDRGGWRTASNGMQVWRDLPSKFEIKSLKVLSKTADKIVVQTLLGFEDKVNVIQTLEFYANAAVKVAYKLDIDTDMPEMLRIGSQMAVAKQYQEVSFLGRGPFENYSDRKSGAKVGLYQATVDSLHTSYMVPQENANHTDVSWWQLTNTQGSGLKVVGEQSLSMSVWAWDQAQLDKALHTYDLTESIENTLNIDLMQAGVGGTDSWTSLAAPLDTHRVKPGKYQYAYWLVPVNAK</sequence>
<proteinExistence type="inferred from homology"/>
<dbReference type="InterPro" id="IPR006103">
    <property type="entry name" value="Glyco_hydro_2_cat"/>
</dbReference>
<dbReference type="InterPro" id="IPR004199">
    <property type="entry name" value="B-gal_small/dom_5"/>
</dbReference>
<evidence type="ECO:0000313" key="10">
    <source>
        <dbReference type="Proteomes" id="UP000037600"/>
    </source>
</evidence>
<dbReference type="GO" id="GO:0030246">
    <property type="term" value="F:carbohydrate binding"/>
    <property type="evidence" value="ECO:0007669"/>
    <property type="project" value="InterPro"/>
</dbReference>
<keyword evidence="10" id="KW-1185">Reference proteome</keyword>
<dbReference type="PRINTS" id="PR00132">
    <property type="entry name" value="GLHYDRLASE2"/>
</dbReference>
<dbReference type="InterPro" id="IPR032312">
    <property type="entry name" value="LacZ_4"/>
</dbReference>
<dbReference type="InterPro" id="IPR017853">
    <property type="entry name" value="GH"/>
</dbReference>
<dbReference type="EMBL" id="LAZL01000020">
    <property type="protein sequence ID" value="KMT64860.1"/>
    <property type="molecule type" value="Genomic_DNA"/>
</dbReference>
<dbReference type="Pfam" id="PF16353">
    <property type="entry name" value="LacZ_4"/>
    <property type="match status" value="1"/>
</dbReference>
<evidence type="ECO:0000313" key="9">
    <source>
        <dbReference type="EMBL" id="KMT64860.1"/>
    </source>
</evidence>
<name>A0A0J8GPY7_9ALTE</name>
<dbReference type="Gene3D" id="3.20.20.80">
    <property type="entry name" value="Glycosidases"/>
    <property type="match status" value="1"/>
</dbReference>
<keyword evidence="4 7" id="KW-0378">Hydrolase</keyword>
<accession>A0A0J8GPY7</accession>
<dbReference type="GO" id="GO:0004565">
    <property type="term" value="F:beta-galactosidase activity"/>
    <property type="evidence" value="ECO:0007669"/>
    <property type="project" value="UniProtKB-EC"/>
</dbReference>
<dbReference type="InterPro" id="IPR036156">
    <property type="entry name" value="Beta-gal/glucu_dom_sf"/>
</dbReference>
<dbReference type="Gene3D" id="2.60.120.260">
    <property type="entry name" value="Galactose-binding domain-like"/>
    <property type="match status" value="1"/>
</dbReference>
<dbReference type="InterPro" id="IPR023230">
    <property type="entry name" value="Glyco_hydro_2_CS"/>
</dbReference>
<dbReference type="InterPro" id="IPR011013">
    <property type="entry name" value="Gal_mutarotase_sf_dom"/>
</dbReference>
<dbReference type="Proteomes" id="UP000037600">
    <property type="component" value="Unassembled WGS sequence"/>
</dbReference>
<organism evidence="9 10">
    <name type="scientific">Catenovulum maritimum</name>
    <dbReference type="NCBI Taxonomy" id="1513271"/>
    <lineage>
        <taxon>Bacteria</taxon>
        <taxon>Pseudomonadati</taxon>
        <taxon>Pseudomonadota</taxon>
        <taxon>Gammaproteobacteria</taxon>
        <taxon>Alteromonadales</taxon>
        <taxon>Alteromonadaceae</taxon>
        <taxon>Catenovulum</taxon>
    </lineage>
</organism>
<gene>
    <name evidence="9" type="ORF">XM47_12370</name>
</gene>
<dbReference type="SUPFAM" id="SSF49785">
    <property type="entry name" value="Galactose-binding domain-like"/>
    <property type="match status" value="1"/>
</dbReference>
<dbReference type="InterPro" id="IPR014718">
    <property type="entry name" value="GH-type_carb-bd"/>
</dbReference>
<evidence type="ECO:0000259" key="8">
    <source>
        <dbReference type="SMART" id="SM01038"/>
    </source>
</evidence>
<dbReference type="SMART" id="SM01038">
    <property type="entry name" value="Bgal_small_N"/>
    <property type="match status" value="1"/>
</dbReference>
<evidence type="ECO:0000256" key="7">
    <source>
        <dbReference type="RuleBase" id="RU361154"/>
    </source>
</evidence>
<dbReference type="Pfam" id="PF02837">
    <property type="entry name" value="Glyco_hydro_2_N"/>
    <property type="match status" value="1"/>
</dbReference>
<comment type="catalytic activity">
    <reaction evidence="1 7">
        <text>Hydrolysis of terminal non-reducing beta-D-galactose residues in beta-D-galactosides.</text>
        <dbReference type="EC" id="3.2.1.23"/>
    </reaction>
</comment>
<dbReference type="InterPro" id="IPR006101">
    <property type="entry name" value="Glyco_hydro_2"/>
</dbReference>
<dbReference type="SUPFAM" id="SSF49303">
    <property type="entry name" value="beta-Galactosidase/glucuronidase domain"/>
    <property type="match status" value="2"/>
</dbReference>
<evidence type="ECO:0000256" key="1">
    <source>
        <dbReference type="ARBA" id="ARBA00001412"/>
    </source>
</evidence>
<dbReference type="EC" id="3.2.1.23" evidence="3 7"/>
<dbReference type="InterPro" id="IPR008979">
    <property type="entry name" value="Galactose-bd-like_sf"/>
</dbReference>
<feature type="domain" description="Beta galactosidase small chain/" evidence="8">
    <location>
        <begin position="783"/>
        <end position="1055"/>
    </location>
</feature>
<dbReference type="Pfam" id="PF00703">
    <property type="entry name" value="Glyco_hydro_2"/>
    <property type="match status" value="1"/>
</dbReference>
<dbReference type="PANTHER" id="PTHR46323:SF2">
    <property type="entry name" value="BETA-GALACTOSIDASE"/>
    <property type="match status" value="1"/>
</dbReference>
<dbReference type="InterPro" id="IPR050347">
    <property type="entry name" value="Bact_Beta-galactosidase"/>
</dbReference>
<dbReference type="PANTHER" id="PTHR46323">
    <property type="entry name" value="BETA-GALACTOSIDASE"/>
    <property type="match status" value="1"/>
</dbReference>
<protein>
    <recommendedName>
        <fullName evidence="3 7">Beta-galactosidase</fullName>
        <ecNumber evidence="3 7">3.2.1.23</ecNumber>
    </recommendedName>
    <alternativeName>
        <fullName evidence="6 7">Lactase</fullName>
    </alternativeName>
</protein>
<evidence type="ECO:0000256" key="6">
    <source>
        <dbReference type="ARBA" id="ARBA00032230"/>
    </source>
</evidence>
<dbReference type="AlphaFoldDB" id="A0A0J8GPY7"/>
<comment type="caution">
    <text evidence="9">The sequence shown here is derived from an EMBL/GenBank/DDBJ whole genome shotgun (WGS) entry which is preliminary data.</text>
</comment>
<dbReference type="SUPFAM" id="SSF51445">
    <property type="entry name" value="(Trans)glycosidases"/>
    <property type="match status" value="1"/>
</dbReference>
<dbReference type="GO" id="GO:0005990">
    <property type="term" value="P:lactose catabolic process"/>
    <property type="evidence" value="ECO:0007669"/>
    <property type="project" value="TreeGrafter"/>
</dbReference>
<dbReference type="Gene3D" id="2.70.98.10">
    <property type="match status" value="1"/>
</dbReference>
<dbReference type="InterPro" id="IPR023232">
    <property type="entry name" value="Glyco_hydro_2_AS"/>
</dbReference>
<evidence type="ECO:0000256" key="3">
    <source>
        <dbReference type="ARBA" id="ARBA00012756"/>
    </source>
</evidence>
<evidence type="ECO:0000256" key="5">
    <source>
        <dbReference type="ARBA" id="ARBA00023295"/>
    </source>
</evidence>
<comment type="similarity">
    <text evidence="2 7">Belongs to the glycosyl hydrolase 2 family.</text>
</comment>
<dbReference type="Gene3D" id="2.60.40.10">
    <property type="entry name" value="Immunoglobulins"/>
    <property type="match status" value="2"/>
</dbReference>
<reference evidence="9 10" key="1">
    <citation type="submission" date="2015-04" db="EMBL/GenBank/DDBJ databases">
        <title>Draft Genome Sequence of the Novel Agar-Digesting Marine Bacterium Q1.</title>
        <authorList>
            <person name="Li Y."/>
            <person name="Li D."/>
            <person name="Chen G."/>
            <person name="Du Z."/>
        </authorList>
    </citation>
    <scope>NUCLEOTIDE SEQUENCE [LARGE SCALE GENOMIC DNA]</scope>
    <source>
        <strain evidence="9 10">Q1</strain>
    </source>
</reference>
<dbReference type="InterPro" id="IPR006104">
    <property type="entry name" value="Glyco_hydro_2_N"/>
</dbReference>
<evidence type="ECO:0000256" key="2">
    <source>
        <dbReference type="ARBA" id="ARBA00007401"/>
    </source>
</evidence>
<dbReference type="STRING" id="1513271.XM47_12370"/>
<dbReference type="Pfam" id="PF02929">
    <property type="entry name" value="Bgal_small_N"/>
    <property type="match status" value="1"/>
</dbReference>
<dbReference type="GO" id="GO:0009341">
    <property type="term" value="C:beta-galactosidase complex"/>
    <property type="evidence" value="ECO:0007669"/>
    <property type="project" value="InterPro"/>
</dbReference>
<dbReference type="SUPFAM" id="SSF74650">
    <property type="entry name" value="Galactose mutarotase-like"/>
    <property type="match status" value="1"/>
</dbReference>
<dbReference type="Pfam" id="PF02836">
    <property type="entry name" value="Glyco_hydro_2_C"/>
    <property type="match status" value="1"/>
</dbReference>